<sequence>MSVLYISPLLTKTKCLASGVDVRWIRFVSHAKGGGTKIADHNMSRVFDSKILKSGRIKAFKHAVYQSAVGKGKANFSPMEVDLITRLVNRGLKEGGKQDPANSLQDKLLLLNKSLLTQRLSDKDILEGMNSVSVPVNVVIPRDITSQEEKQKVELQRRKLENIDLHPSSKVHIEELLRSLNIDTNKHEEIYREVSLYLQKNEDSKNSMGPSQHDHVDIDLNSLKKYLQNIEKKAYQKNVIDKRKKNQTRIYEWSADSFSESVPLTAGNILFKRRPSRPLKHLANRISTFLNSNKRGKKVGNGEKTMKGSRLLLHSLDDNKDITVSAEFDYGFFNINFTDLFGVINASGYPPERVLDQINDIELKGWKCVGNLYDNTKTIVFQSSDPLFKEEGRASKRPSTARKTIIISITTSIVSLYAYYRYRLSQLKEAKVNSS</sequence>
<dbReference type="OrthoDB" id="4035871at2759"/>
<name>A0A6C1EFT0_SACPS</name>
<dbReference type="EMBL" id="CP049013">
    <property type="protein sequence ID" value="QID88268.1"/>
    <property type="molecule type" value="Genomic_DNA"/>
</dbReference>
<dbReference type="AlphaFoldDB" id="A0A6C1EFT0"/>
<proteinExistence type="predicted"/>
<organism evidence="1 2">
    <name type="scientific">Saccharomyces pastorianus</name>
    <name type="common">Lager yeast</name>
    <name type="synonym">Saccharomyces cerevisiae x Saccharomyces eubayanus</name>
    <dbReference type="NCBI Taxonomy" id="27292"/>
    <lineage>
        <taxon>Eukaryota</taxon>
        <taxon>Fungi</taxon>
        <taxon>Dikarya</taxon>
        <taxon>Ascomycota</taxon>
        <taxon>Saccharomycotina</taxon>
        <taxon>Saccharomycetes</taxon>
        <taxon>Saccharomycetales</taxon>
        <taxon>Saccharomycetaceae</taxon>
        <taxon>Saccharomyces</taxon>
    </lineage>
</organism>
<gene>
    <name evidence="1" type="primary">MRX4_2</name>
    <name evidence="1" type="ORF">GRS66_010978</name>
</gene>
<protein>
    <submittedName>
        <fullName evidence="1">MIOREX complex component 4</fullName>
    </submittedName>
</protein>
<evidence type="ECO:0000313" key="2">
    <source>
        <dbReference type="Proteomes" id="UP000501346"/>
    </source>
</evidence>
<reference evidence="1 2" key="1">
    <citation type="journal article" date="2019" name="BMC Genomics">
        <title>Chromosome level assembly and comparative genome analysis confirm lager-brewing yeasts originated from a single hybridization.</title>
        <authorList>
            <person name="Salazar A.N."/>
            <person name="Gorter de Vries A.R."/>
            <person name="van den Broek M."/>
            <person name="Brouwers N."/>
            <person name="de la Torre Cortes P."/>
            <person name="Kuijpers N.G.A."/>
            <person name="Daran J.G."/>
            <person name="Abeel T."/>
        </authorList>
    </citation>
    <scope>NUCLEOTIDE SEQUENCE [LARGE SCALE GENOMIC DNA]</scope>
    <source>
        <strain evidence="1 2">CBS 1483</strain>
    </source>
</reference>
<accession>A0A6C1EFT0</accession>
<keyword evidence="2" id="KW-1185">Reference proteome</keyword>
<dbReference type="Proteomes" id="UP000501346">
    <property type="component" value="Chromosome SeXVI"/>
</dbReference>
<evidence type="ECO:0000313" key="1">
    <source>
        <dbReference type="EMBL" id="QID88268.1"/>
    </source>
</evidence>